<evidence type="ECO:0000313" key="2">
    <source>
        <dbReference type="Proteomes" id="UP000249390"/>
    </source>
</evidence>
<evidence type="ECO:0000313" key="1">
    <source>
        <dbReference type="EMBL" id="RAL50092.1"/>
    </source>
</evidence>
<reference evidence="1 2" key="1">
    <citation type="submission" date="2018-06" db="EMBL/GenBank/DDBJ databases">
        <title>The Genome of Cuscuta australis (Dodder) Provides Insight into the Evolution of Plant Parasitism.</title>
        <authorList>
            <person name="Liu H."/>
        </authorList>
    </citation>
    <scope>NUCLEOTIDE SEQUENCE [LARGE SCALE GENOMIC DNA]</scope>
    <source>
        <strain evidence="2">cv. Yunnan</strain>
        <tissue evidence="1">Vines</tissue>
    </source>
</reference>
<comment type="caution">
    <text evidence="1">The sequence shown here is derived from an EMBL/GenBank/DDBJ whole genome shotgun (WGS) entry which is preliminary data.</text>
</comment>
<keyword evidence="2" id="KW-1185">Reference proteome</keyword>
<organism evidence="1 2">
    <name type="scientific">Cuscuta australis</name>
    <dbReference type="NCBI Taxonomy" id="267555"/>
    <lineage>
        <taxon>Eukaryota</taxon>
        <taxon>Viridiplantae</taxon>
        <taxon>Streptophyta</taxon>
        <taxon>Embryophyta</taxon>
        <taxon>Tracheophyta</taxon>
        <taxon>Spermatophyta</taxon>
        <taxon>Magnoliopsida</taxon>
        <taxon>eudicotyledons</taxon>
        <taxon>Gunneridae</taxon>
        <taxon>Pentapetalae</taxon>
        <taxon>asterids</taxon>
        <taxon>lamiids</taxon>
        <taxon>Solanales</taxon>
        <taxon>Convolvulaceae</taxon>
        <taxon>Cuscuteae</taxon>
        <taxon>Cuscuta</taxon>
        <taxon>Cuscuta subgen. Grammica</taxon>
        <taxon>Cuscuta sect. Cleistogrammica</taxon>
    </lineage>
</organism>
<protein>
    <submittedName>
        <fullName evidence="1">Uncharacterized protein</fullName>
    </submittedName>
</protein>
<proteinExistence type="predicted"/>
<dbReference type="AlphaFoldDB" id="A0A328DWK8"/>
<sequence>MSHHHFKSSPAGVHRSQPVLVPVALCFHGGTCSFSVSDFNTAIEGTDDLIFNTAIEGTDDLISISIQI</sequence>
<name>A0A328DWK8_9ASTE</name>
<gene>
    <name evidence="1" type="ORF">DM860_007766</name>
</gene>
<dbReference type="Proteomes" id="UP000249390">
    <property type="component" value="Unassembled WGS sequence"/>
</dbReference>
<dbReference type="EMBL" id="NQVE01000067">
    <property type="protein sequence ID" value="RAL50092.1"/>
    <property type="molecule type" value="Genomic_DNA"/>
</dbReference>
<accession>A0A328DWK8</accession>